<keyword evidence="2" id="KW-1133">Transmembrane helix</keyword>
<name>A0A8X6GLH1_TRICU</name>
<feature type="region of interest" description="Disordered" evidence="1">
    <location>
        <begin position="1"/>
        <end position="20"/>
    </location>
</feature>
<evidence type="ECO:0000313" key="3">
    <source>
        <dbReference type="EMBL" id="GFR05519.1"/>
    </source>
</evidence>
<feature type="transmembrane region" description="Helical" evidence="2">
    <location>
        <begin position="73"/>
        <end position="93"/>
    </location>
</feature>
<keyword evidence="2" id="KW-0472">Membrane</keyword>
<sequence length="164" mass="18125">MSVCGDPELASGDPELPSVDATLNPPATAPQLEARNRTCESFSLTVPHALLIIVAILGAIFIGLFYALKHIALLVIGFILIACFFTYCCYLWLCNQCCNNSNPLAELPRAQQRMRSESLQLSPQERVPMLSGQDRTQYPGVHETSVALLNAQRRRQSTTSITRF</sequence>
<dbReference type="AlphaFoldDB" id="A0A8X6GLH1"/>
<dbReference type="EMBL" id="BMAO01006020">
    <property type="protein sequence ID" value="GFR05519.1"/>
    <property type="molecule type" value="Genomic_DNA"/>
</dbReference>
<evidence type="ECO:0000313" key="4">
    <source>
        <dbReference type="Proteomes" id="UP000887116"/>
    </source>
</evidence>
<proteinExistence type="predicted"/>
<organism evidence="3 4">
    <name type="scientific">Trichonephila clavata</name>
    <name type="common">Joro spider</name>
    <name type="synonym">Nephila clavata</name>
    <dbReference type="NCBI Taxonomy" id="2740835"/>
    <lineage>
        <taxon>Eukaryota</taxon>
        <taxon>Metazoa</taxon>
        <taxon>Ecdysozoa</taxon>
        <taxon>Arthropoda</taxon>
        <taxon>Chelicerata</taxon>
        <taxon>Arachnida</taxon>
        <taxon>Araneae</taxon>
        <taxon>Araneomorphae</taxon>
        <taxon>Entelegynae</taxon>
        <taxon>Araneoidea</taxon>
        <taxon>Nephilidae</taxon>
        <taxon>Trichonephila</taxon>
    </lineage>
</organism>
<gene>
    <name evidence="3" type="ORF">TNCT_585091</name>
</gene>
<evidence type="ECO:0000256" key="2">
    <source>
        <dbReference type="SAM" id="Phobius"/>
    </source>
</evidence>
<reference evidence="3" key="1">
    <citation type="submission" date="2020-07" db="EMBL/GenBank/DDBJ databases">
        <title>Multicomponent nature underlies the extraordinary mechanical properties of spider dragline silk.</title>
        <authorList>
            <person name="Kono N."/>
            <person name="Nakamura H."/>
            <person name="Mori M."/>
            <person name="Yoshida Y."/>
            <person name="Ohtoshi R."/>
            <person name="Malay A.D."/>
            <person name="Moran D.A.P."/>
            <person name="Tomita M."/>
            <person name="Numata K."/>
            <person name="Arakawa K."/>
        </authorList>
    </citation>
    <scope>NUCLEOTIDE SEQUENCE</scope>
</reference>
<keyword evidence="4" id="KW-1185">Reference proteome</keyword>
<protein>
    <submittedName>
        <fullName evidence="3">Uncharacterized protein</fullName>
    </submittedName>
</protein>
<evidence type="ECO:0000256" key="1">
    <source>
        <dbReference type="SAM" id="MobiDB-lite"/>
    </source>
</evidence>
<feature type="transmembrane region" description="Helical" evidence="2">
    <location>
        <begin position="46"/>
        <end position="66"/>
    </location>
</feature>
<dbReference type="Proteomes" id="UP000887116">
    <property type="component" value="Unassembled WGS sequence"/>
</dbReference>
<accession>A0A8X6GLH1</accession>
<keyword evidence="2" id="KW-0812">Transmembrane</keyword>
<comment type="caution">
    <text evidence="3">The sequence shown here is derived from an EMBL/GenBank/DDBJ whole genome shotgun (WGS) entry which is preliminary data.</text>
</comment>